<dbReference type="Gene3D" id="3.50.50.60">
    <property type="entry name" value="FAD/NAD(P)-binding domain"/>
    <property type="match status" value="1"/>
</dbReference>
<keyword evidence="4" id="KW-0808">Transferase</keyword>
<dbReference type="PANTHER" id="PTHR13847:SF283">
    <property type="entry name" value="TRNA 5-METHYLAMINOMETHYL-2-THIOURIDINE BIOSYNTHESIS BIFUNCTIONAL PROTEIN MNMC"/>
    <property type="match status" value="1"/>
</dbReference>
<evidence type="ECO:0000256" key="9">
    <source>
        <dbReference type="ARBA" id="ARBA00023268"/>
    </source>
</evidence>
<dbReference type="PANTHER" id="PTHR13847">
    <property type="entry name" value="SARCOSINE DEHYDROGENASE-RELATED"/>
    <property type="match status" value="1"/>
</dbReference>
<keyword evidence="9" id="KW-0511">Multifunctional enzyme</keyword>
<evidence type="ECO:0000256" key="4">
    <source>
        <dbReference type="ARBA" id="ARBA00022679"/>
    </source>
</evidence>
<dbReference type="OrthoDB" id="9786494at2"/>
<sequence>MTMLVEGNYAPWNRLAASATSPNVIVVGAGIAGASTSWALSTQGFNVTLVEKAAEAAQEASGNLAGLMMPALATDQSSFAEYFIQAYLYSIQHAKTLAQSHQFNFSQTGIIQLAFNDRQQKRQKNWLELKHVADLLEWVSQEQVMALSGLDFSCSGVYFKEAAWLSPYLYVKSHIHACKASINCLFNSYVNQLHYEQGLWKLYDQHQQLIAEAPTLILANASDATRLLGQFSSVLPLSLRTVRGQVSALKNHARVSQLKLPVCYDGYITPVINGKNYLGATFIDDYQAKCLHQDRVQNIQQLKQVLPGLNIDEREYKDLSQDRAALRCITTDYLPVIGPVPDVAFYRQHYSRLIQDRRESRYPSAQYLPGLFMNIGHGSRGMVSAPFATKLLVSELMGKDLKLSKRLREHLHPGRFLIRQLKKGK</sequence>
<organism evidence="10 11">
    <name type="scientific">Piscirickettsia salmonis</name>
    <dbReference type="NCBI Taxonomy" id="1238"/>
    <lineage>
        <taxon>Bacteria</taxon>
        <taxon>Pseudomonadati</taxon>
        <taxon>Pseudomonadota</taxon>
        <taxon>Gammaproteobacteria</taxon>
        <taxon>Thiotrichales</taxon>
        <taxon>Piscirickettsiaceae</taxon>
        <taxon>Piscirickettsia</taxon>
    </lineage>
</organism>
<proteinExistence type="predicted"/>
<gene>
    <name evidence="10" type="primary">mnmC</name>
    <name evidence="10" type="ORF">KU39_1309</name>
</gene>
<evidence type="ECO:0000256" key="2">
    <source>
        <dbReference type="ARBA" id="ARBA00022603"/>
    </source>
</evidence>
<evidence type="ECO:0000313" key="11">
    <source>
        <dbReference type="Proteomes" id="UP000029558"/>
    </source>
</evidence>
<dbReference type="GO" id="GO:0008033">
    <property type="term" value="P:tRNA processing"/>
    <property type="evidence" value="ECO:0007669"/>
    <property type="project" value="UniProtKB-KW"/>
</dbReference>
<accession>A0A1L6TB58</accession>
<dbReference type="Pfam" id="PF01266">
    <property type="entry name" value="DAO"/>
    <property type="match status" value="1"/>
</dbReference>
<keyword evidence="2" id="KW-0489">Methyltransferase</keyword>
<dbReference type="GO" id="GO:0032259">
    <property type="term" value="P:methylation"/>
    <property type="evidence" value="ECO:0007669"/>
    <property type="project" value="UniProtKB-KW"/>
</dbReference>
<reference evidence="10 11" key="1">
    <citation type="journal article" date="2014" name="Genome Announc.">
        <title>Comparative Genome Analysis of Two Isolates of the Fish Pathogen Piscirickettsia salmonis from Different Hosts Reveals Major Differences in Virulence-Associated Secretion Systems.</title>
        <authorList>
            <person name="Bohle H."/>
            <person name="Henriquez P."/>
            <person name="Grothusen H."/>
            <person name="Navas E."/>
            <person name="Sandoval A."/>
            <person name="Bustamante F."/>
            <person name="Bustos P."/>
            <person name="Mancilla M."/>
        </authorList>
    </citation>
    <scope>NUCLEOTIDE SEQUENCE [LARGE SCALE GENOMIC DNA]</scope>
    <source>
        <strain evidence="11">B1-32597</strain>
    </source>
</reference>
<evidence type="ECO:0000313" key="10">
    <source>
        <dbReference type="EMBL" id="ALB22491.1"/>
    </source>
</evidence>
<dbReference type="InterPro" id="IPR036188">
    <property type="entry name" value="FAD/NAD-bd_sf"/>
</dbReference>
<keyword evidence="3" id="KW-0285">Flavoprotein</keyword>
<dbReference type="Proteomes" id="UP000029558">
    <property type="component" value="Chromosome"/>
</dbReference>
<dbReference type="EMBL" id="CP012508">
    <property type="protein sequence ID" value="ALB22491.1"/>
    <property type="molecule type" value="Genomic_DNA"/>
</dbReference>
<dbReference type="InterPro" id="IPR006076">
    <property type="entry name" value="FAD-dep_OxRdtase"/>
</dbReference>
<protein>
    <submittedName>
        <fullName evidence="10">tRNA U-34 5-methylaminomethyl-2-thiouridine biosynthesis domain protein MnmC</fullName>
    </submittedName>
</protein>
<evidence type="ECO:0000256" key="7">
    <source>
        <dbReference type="ARBA" id="ARBA00022827"/>
    </source>
</evidence>
<dbReference type="GO" id="GO:0008168">
    <property type="term" value="F:methyltransferase activity"/>
    <property type="evidence" value="ECO:0007669"/>
    <property type="project" value="UniProtKB-KW"/>
</dbReference>
<dbReference type="InterPro" id="IPR017610">
    <property type="entry name" value="tRNA_S-uridine_synth_MnmC_C"/>
</dbReference>
<dbReference type="Gene3D" id="3.30.9.10">
    <property type="entry name" value="D-Amino Acid Oxidase, subunit A, domain 2"/>
    <property type="match status" value="1"/>
</dbReference>
<dbReference type="RefSeq" id="WP_017378240.1">
    <property type="nucleotide sequence ID" value="NZ_CP012508.1"/>
</dbReference>
<keyword evidence="1" id="KW-0963">Cytoplasm</keyword>
<dbReference type="GO" id="GO:0005737">
    <property type="term" value="C:cytoplasm"/>
    <property type="evidence" value="ECO:0007669"/>
    <property type="project" value="TreeGrafter"/>
</dbReference>
<dbReference type="NCBIfam" id="TIGR03197">
    <property type="entry name" value="MnmC_Cterm"/>
    <property type="match status" value="1"/>
</dbReference>
<dbReference type="GO" id="GO:0016645">
    <property type="term" value="F:oxidoreductase activity, acting on the CH-NH group of donors"/>
    <property type="evidence" value="ECO:0007669"/>
    <property type="project" value="InterPro"/>
</dbReference>
<keyword evidence="7" id="KW-0274">FAD</keyword>
<keyword evidence="8" id="KW-0560">Oxidoreductase</keyword>
<evidence type="ECO:0000256" key="1">
    <source>
        <dbReference type="ARBA" id="ARBA00022490"/>
    </source>
</evidence>
<evidence type="ECO:0000256" key="6">
    <source>
        <dbReference type="ARBA" id="ARBA00022694"/>
    </source>
</evidence>
<evidence type="ECO:0000256" key="5">
    <source>
        <dbReference type="ARBA" id="ARBA00022691"/>
    </source>
</evidence>
<dbReference type="AlphaFoldDB" id="A0A1L6TB58"/>
<name>A0A1L6TB58_PISSA</name>
<dbReference type="SUPFAM" id="SSF51905">
    <property type="entry name" value="FAD/NAD(P)-binding domain"/>
    <property type="match status" value="1"/>
</dbReference>
<evidence type="ECO:0000256" key="8">
    <source>
        <dbReference type="ARBA" id="ARBA00023002"/>
    </source>
</evidence>
<keyword evidence="6" id="KW-0819">tRNA processing</keyword>
<keyword evidence="5" id="KW-0949">S-adenosyl-L-methionine</keyword>
<evidence type="ECO:0000256" key="3">
    <source>
        <dbReference type="ARBA" id="ARBA00022630"/>
    </source>
</evidence>